<dbReference type="GO" id="GO:0005524">
    <property type="term" value="F:ATP binding"/>
    <property type="evidence" value="ECO:0007669"/>
    <property type="project" value="UniProtKB-KW"/>
</dbReference>
<evidence type="ECO:0000259" key="13">
    <source>
        <dbReference type="PROSITE" id="PS51194"/>
    </source>
</evidence>
<dbReference type="Pfam" id="PF23078">
    <property type="entry name" value="HTH_CHD6-9"/>
    <property type="match status" value="1"/>
</dbReference>
<keyword evidence="6" id="KW-0805">Transcription regulation</keyword>
<dbReference type="InterPro" id="IPR056342">
    <property type="entry name" value="HTH_CHD6-9"/>
</dbReference>
<dbReference type="InterPro" id="IPR014001">
    <property type="entry name" value="Helicase_ATP-bd"/>
</dbReference>
<feature type="region of interest" description="Disordered" evidence="10">
    <location>
        <begin position="105"/>
        <end position="130"/>
    </location>
</feature>
<dbReference type="KEGG" id="lgi:LOTGIDRAFT_144072"/>
<protein>
    <recommendedName>
        <fullName evidence="16">DNA helicase</fullName>
    </recommendedName>
</protein>
<dbReference type="InterPro" id="IPR000330">
    <property type="entry name" value="SNF2_N"/>
</dbReference>
<dbReference type="Pfam" id="PF00385">
    <property type="entry name" value="Chromo"/>
    <property type="match status" value="1"/>
</dbReference>
<evidence type="ECO:0000259" key="12">
    <source>
        <dbReference type="PROSITE" id="PS51192"/>
    </source>
</evidence>
<dbReference type="RefSeq" id="XP_009052998.1">
    <property type="nucleotide sequence ID" value="XM_009054750.1"/>
</dbReference>
<dbReference type="SMART" id="SM00487">
    <property type="entry name" value="DEXDc"/>
    <property type="match status" value="1"/>
</dbReference>
<feature type="region of interest" description="Disordered" evidence="10">
    <location>
        <begin position="866"/>
        <end position="896"/>
    </location>
</feature>
<dbReference type="InterPro" id="IPR051493">
    <property type="entry name" value="CHD"/>
</dbReference>
<dbReference type="InterPro" id="IPR023780">
    <property type="entry name" value="Chromo_domain"/>
</dbReference>
<evidence type="ECO:0000256" key="7">
    <source>
        <dbReference type="ARBA" id="ARBA00023125"/>
    </source>
</evidence>
<dbReference type="GO" id="GO:0005634">
    <property type="term" value="C:nucleus"/>
    <property type="evidence" value="ECO:0007669"/>
    <property type="project" value="UniProtKB-SubCell"/>
</dbReference>
<dbReference type="HOGENOM" id="CLU_000315_5_2_1"/>
<gene>
    <name evidence="14" type="ORF">LOTGIDRAFT_144072</name>
</gene>
<feature type="region of interest" description="Disordered" evidence="10">
    <location>
        <begin position="1300"/>
        <end position="1322"/>
    </location>
</feature>
<accession>V3ZXP4</accession>
<dbReference type="GeneID" id="20234784"/>
<dbReference type="EMBL" id="KB201489">
    <property type="protein sequence ID" value="ESO96318.1"/>
    <property type="molecule type" value="Genomic_DNA"/>
</dbReference>
<feature type="domain" description="Chromo" evidence="11">
    <location>
        <begin position="51"/>
        <end position="123"/>
    </location>
</feature>
<dbReference type="Proteomes" id="UP000030746">
    <property type="component" value="Unassembled WGS sequence"/>
</dbReference>
<dbReference type="Gene3D" id="3.40.50.10810">
    <property type="entry name" value="Tandem AAA-ATPase domain"/>
    <property type="match status" value="1"/>
</dbReference>
<keyword evidence="8" id="KW-0804">Transcription</keyword>
<evidence type="ECO:0000256" key="4">
    <source>
        <dbReference type="ARBA" id="ARBA00022801"/>
    </source>
</evidence>
<feature type="compositionally biased region" description="Polar residues" evidence="10">
    <location>
        <begin position="1037"/>
        <end position="1050"/>
    </location>
</feature>
<dbReference type="InterPro" id="IPR038718">
    <property type="entry name" value="SNF2-like_sf"/>
</dbReference>
<feature type="compositionally biased region" description="Acidic residues" evidence="10">
    <location>
        <begin position="1020"/>
        <end position="1036"/>
    </location>
</feature>
<dbReference type="SMART" id="SM00490">
    <property type="entry name" value="HELICc"/>
    <property type="match status" value="1"/>
</dbReference>
<reference evidence="14 15" key="1">
    <citation type="journal article" date="2013" name="Nature">
        <title>Insights into bilaterian evolution from three spiralian genomes.</title>
        <authorList>
            <person name="Simakov O."/>
            <person name="Marletaz F."/>
            <person name="Cho S.J."/>
            <person name="Edsinger-Gonzales E."/>
            <person name="Havlak P."/>
            <person name="Hellsten U."/>
            <person name="Kuo D.H."/>
            <person name="Larsson T."/>
            <person name="Lv J."/>
            <person name="Arendt D."/>
            <person name="Savage R."/>
            <person name="Osoegawa K."/>
            <person name="de Jong P."/>
            <person name="Grimwood J."/>
            <person name="Chapman J.A."/>
            <person name="Shapiro H."/>
            <person name="Aerts A."/>
            <person name="Otillar R.P."/>
            <person name="Terry A.Y."/>
            <person name="Boore J.L."/>
            <person name="Grigoriev I.V."/>
            <person name="Lindberg D.R."/>
            <person name="Seaver E.C."/>
            <person name="Weisblat D.A."/>
            <person name="Putnam N.H."/>
            <person name="Rokhsar D.S."/>
        </authorList>
    </citation>
    <scope>NUCLEOTIDE SEQUENCE [LARGE SCALE GENOMIC DNA]</scope>
</reference>
<dbReference type="FunFam" id="3.40.50.10810:FF:000003">
    <property type="entry name" value="chromodomain-helicase-DNA-binding protein 8 isoform X4"/>
    <property type="match status" value="1"/>
</dbReference>
<keyword evidence="15" id="KW-1185">Reference proteome</keyword>
<evidence type="ECO:0000256" key="10">
    <source>
        <dbReference type="SAM" id="MobiDB-lite"/>
    </source>
</evidence>
<evidence type="ECO:0000256" key="9">
    <source>
        <dbReference type="ARBA" id="ARBA00023242"/>
    </source>
</evidence>
<feature type="domain" description="Helicase C-terminal" evidence="13">
    <location>
        <begin position="465"/>
        <end position="635"/>
    </location>
</feature>
<dbReference type="InterPro" id="IPR016197">
    <property type="entry name" value="Chromo-like_dom_sf"/>
</dbReference>
<name>V3ZXP4_LOTGI</name>
<dbReference type="CDD" id="cd18793">
    <property type="entry name" value="SF2_C_SNF"/>
    <property type="match status" value="1"/>
</dbReference>
<feature type="compositionally biased region" description="Polar residues" evidence="10">
    <location>
        <begin position="1300"/>
        <end position="1311"/>
    </location>
</feature>
<dbReference type="InterPro" id="IPR000953">
    <property type="entry name" value="Chromo/chromo_shadow_dom"/>
</dbReference>
<evidence type="ECO:0000313" key="14">
    <source>
        <dbReference type="EMBL" id="ESO96318.1"/>
    </source>
</evidence>
<dbReference type="Gene3D" id="2.40.50.40">
    <property type="match status" value="1"/>
</dbReference>
<dbReference type="Gene3D" id="3.40.50.300">
    <property type="entry name" value="P-loop containing nucleotide triphosphate hydrolases"/>
    <property type="match status" value="1"/>
</dbReference>
<dbReference type="PANTHER" id="PTHR46850">
    <property type="entry name" value="CHROMODOMAIN-HELICASE-DNA-BINDING PROTEIN 9"/>
    <property type="match status" value="1"/>
</dbReference>
<feature type="compositionally biased region" description="Basic and acidic residues" evidence="10">
    <location>
        <begin position="111"/>
        <end position="130"/>
    </location>
</feature>
<keyword evidence="5" id="KW-0067">ATP-binding</keyword>
<keyword evidence="4" id="KW-0378">Hydrolase</keyword>
<proteinExistence type="predicted"/>
<dbReference type="InterPro" id="IPR027417">
    <property type="entry name" value="P-loop_NTPase"/>
</dbReference>
<dbReference type="OrthoDB" id="5857104at2759"/>
<evidence type="ECO:0008006" key="16">
    <source>
        <dbReference type="Google" id="ProtNLM"/>
    </source>
</evidence>
<dbReference type="GO" id="GO:0003677">
    <property type="term" value="F:DNA binding"/>
    <property type="evidence" value="ECO:0007669"/>
    <property type="project" value="UniProtKB-KW"/>
</dbReference>
<organism evidence="14 15">
    <name type="scientific">Lottia gigantea</name>
    <name type="common">Giant owl limpet</name>
    <dbReference type="NCBI Taxonomy" id="225164"/>
    <lineage>
        <taxon>Eukaryota</taxon>
        <taxon>Metazoa</taxon>
        <taxon>Spiralia</taxon>
        <taxon>Lophotrochozoa</taxon>
        <taxon>Mollusca</taxon>
        <taxon>Gastropoda</taxon>
        <taxon>Patellogastropoda</taxon>
        <taxon>Lottioidea</taxon>
        <taxon>Lottiidae</taxon>
        <taxon>Lottia</taxon>
    </lineage>
</organism>
<dbReference type="CDD" id="cd18663">
    <property type="entry name" value="CD2_tandem_CHD5-9_like"/>
    <property type="match status" value="1"/>
</dbReference>
<feature type="region of interest" description="Disordered" evidence="10">
    <location>
        <begin position="1017"/>
        <end position="1050"/>
    </location>
</feature>
<dbReference type="Pfam" id="PF00176">
    <property type="entry name" value="SNF2-rel_dom"/>
    <property type="match status" value="1"/>
</dbReference>
<dbReference type="Gene3D" id="1.10.10.60">
    <property type="entry name" value="Homeodomain-like"/>
    <property type="match status" value="2"/>
</dbReference>
<dbReference type="FunFam" id="2.40.50.40:FF:000001">
    <property type="entry name" value="chromodomain-helicase-DNA-binding protein 8 isoform X4"/>
    <property type="match status" value="1"/>
</dbReference>
<dbReference type="STRING" id="225164.V3ZXP4"/>
<dbReference type="CDD" id="cd17995">
    <property type="entry name" value="DEXHc_CHD6_7_8_9"/>
    <property type="match status" value="1"/>
</dbReference>
<evidence type="ECO:0000256" key="2">
    <source>
        <dbReference type="ARBA" id="ARBA00022737"/>
    </source>
</evidence>
<evidence type="ECO:0000256" key="3">
    <source>
        <dbReference type="ARBA" id="ARBA00022741"/>
    </source>
</evidence>
<evidence type="ECO:0000256" key="5">
    <source>
        <dbReference type="ARBA" id="ARBA00022840"/>
    </source>
</evidence>
<comment type="subcellular location">
    <subcellularLocation>
        <location evidence="1">Nucleus</location>
    </subcellularLocation>
</comment>
<keyword evidence="9" id="KW-0539">Nucleus</keyword>
<evidence type="ECO:0000256" key="8">
    <source>
        <dbReference type="ARBA" id="ARBA00023163"/>
    </source>
</evidence>
<dbReference type="PANTHER" id="PTHR46850:SF1">
    <property type="entry name" value="CHROMODOMAIN-HELICASE-DNA-BINDING PROTEIN 9"/>
    <property type="match status" value="1"/>
</dbReference>
<feature type="domain" description="Helicase ATP-binding" evidence="12">
    <location>
        <begin position="151"/>
        <end position="325"/>
    </location>
</feature>
<sequence>SHLHCDWKTQKELEAKDKRILGKLKRYRLKKQQTNVFEMNDEDEYFNPDYTEVDRVLDEQIAKDPATQQEMTYFLIKWRSMAYEDCTWELQQDVDPKKVEDFRKFRTLPSPEERHKERPSPDEWKQLPKSRDYKNNNSIREYQLEGVNWLTFCYYNRQNCILADEMGLGKTIQSITFLHEIDLYGIHGPFLVVAPLSTIANWQREFETWTDMNVITYHGTAPSRNMIQEYEIYYRDSAGNKIPGIYKIHALITTYEIIISDVDLISSIKWRCLIIDEAHRLKNRNCRLMDGLNKIDLEHRVLLTGTPLQNNTDELFSLLNFLEPKQFASSEAFVGEFGNLKTESQVDQLKEILKPMMLRRLKEDVEKNLAPKEETIVEVELTNIQKKYYRAILERNFTFLSKGATGSANVPNLMNTMMELRKCCNHPFLIKGAEDKIMDDMKTKTPTDIDPTFTAMVQSCGKMVLMDKLLPKLKQGGHKVLIFSQMIKVLDILEDYLVHKHYLYERLDGRIRGNIRQEAIDRFSKKDSDRFVFLLCTRAGGLGINLTAADTCIIYDSDWNPQNDLQAQARCHRIGQQKAVKIYRLVTRNSYEREMFDRASMKLGLDKAVLQSLGGEKPGTNQPSQLSKKEVEELLKKGAYGALMDDDTAGDDFCEEDIDQILKRRTQVIQIESEGKGSTFAKASFSLSTNRTDIDINDPEFWQKWAKKADIDVDEIQNRNELIIDLPRRRKQTTRFGNDDTVVDMSELESSSDSDEEGKATSSSKRKSKRKSRKDDDEDFNDEYTGDGYCRSECFKVEKSMMVYGWGRWGDILNHVRFKRRLDEKDIETIARGILVCCLSTYKGDDKIKSFILDLVSPNSNAVLKNHKGLSAPVPRGRKSNKKRDPNIPEPVEPESEKFNIDLNPASVLDPAYTRHLDRHSNKVLLRVRLLYYLKQEIVGEEAHKVFQGANIKDINIPKPSADRDTPTFWWDELADRSLIVGVFKHGYEKFNQIRSDPTLVFLSRCGPPDGAALLREQNEENDDKNDDDDFDDDEASMTSAPESKKSTNPSKSEVIFSFLDNGDKLPFPDKSELNSRLRRLITCYQRGNKKRIMEMEMQQRGHLSFSEYFAMKNKLSDYNINNISFEMHFRWSRREEADFYKTASSFGVEIDRKTGRFIWDKFRSLAKLDKKFDDTLTEYFQGFYFMCQKVCGKLGKEIKAPPNTMYVEPITEERAARCLARIDIINKIREEMLYHPKLDEHIQLCQPSFDMPRWWICGKHDKELLIGAARHGVARTDYHILRDPTLSFHEVFTKATARGNNSPFSHLNPNGTPGTPSTPRG</sequence>
<evidence type="ECO:0000256" key="1">
    <source>
        <dbReference type="ARBA" id="ARBA00004123"/>
    </source>
</evidence>
<keyword evidence="3" id="KW-0547">Nucleotide-binding</keyword>
<dbReference type="SUPFAM" id="SSF52540">
    <property type="entry name" value="P-loop containing nucleoside triphosphate hydrolases"/>
    <property type="match status" value="2"/>
</dbReference>
<dbReference type="Pfam" id="PF00271">
    <property type="entry name" value="Helicase_C"/>
    <property type="match status" value="1"/>
</dbReference>
<feature type="region of interest" description="Disordered" evidence="10">
    <location>
        <begin position="735"/>
        <end position="778"/>
    </location>
</feature>
<dbReference type="InterPro" id="IPR001650">
    <property type="entry name" value="Helicase_C-like"/>
</dbReference>
<evidence type="ECO:0000256" key="6">
    <source>
        <dbReference type="ARBA" id="ARBA00023015"/>
    </source>
</evidence>
<feature type="non-terminal residue" evidence="14">
    <location>
        <position position="1"/>
    </location>
</feature>
<dbReference type="SMART" id="SM00298">
    <property type="entry name" value="CHROMO"/>
    <property type="match status" value="1"/>
</dbReference>
<evidence type="ECO:0000259" key="11">
    <source>
        <dbReference type="PROSITE" id="PS50013"/>
    </source>
</evidence>
<evidence type="ECO:0000313" key="15">
    <source>
        <dbReference type="Proteomes" id="UP000030746"/>
    </source>
</evidence>
<dbReference type="GO" id="GO:0016787">
    <property type="term" value="F:hydrolase activity"/>
    <property type="evidence" value="ECO:0007669"/>
    <property type="project" value="UniProtKB-KW"/>
</dbReference>
<keyword evidence="2" id="KW-0677">Repeat</keyword>
<feature type="compositionally biased region" description="Acidic residues" evidence="10">
    <location>
        <begin position="746"/>
        <end position="756"/>
    </location>
</feature>
<dbReference type="CTD" id="20234784"/>
<dbReference type="PROSITE" id="PS51194">
    <property type="entry name" value="HELICASE_CTER"/>
    <property type="match status" value="1"/>
</dbReference>
<dbReference type="SUPFAM" id="SSF54160">
    <property type="entry name" value="Chromo domain-like"/>
    <property type="match status" value="1"/>
</dbReference>
<dbReference type="InterPro" id="IPR049730">
    <property type="entry name" value="SNF2/RAD54-like_C"/>
</dbReference>
<dbReference type="FunFam" id="3.40.50.300:FF:000015">
    <property type="entry name" value="chromodomain-helicase-DNA-binding protein 9 isoform X1"/>
    <property type="match status" value="1"/>
</dbReference>
<dbReference type="PROSITE" id="PS51192">
    <property type="entry name" value="HELICASE_ATP_BIND_1"/>
    <property type="match status" value="1"/>
</dbReference>
<feature type="compositionally biased region" description="Low complexity" evidence="10">
    <location>
        <begin position="1312"/>
        <end position="1322"/>
    </location>
</feature>
<dbReference type="OMA" id="KWHQDGQ"/>
<dbReference type="PROSITE" id="PS50013">
    <property type="entry name" value="CHROMO_2"/>
    <property type="match status" value="1"/>
</dbReference>
<keyword evidence="7" id="KW-0238">DNA-binding</keyword>